<dbReference type="OrthoDB" id="120976at2759"/>
<keyword evidence="1" id="KW-0677">Repeat</keyword>
<dbReference type="SMART" id="SM00368">
    <property type="entry name" value="LRR_RI"/>
    <property type="match status" value="3"/>
</dbReference>
<evidence type="ECO:0000256" key="2">
    <source>
        <dbReference type="SAM" id="MobiDB-lite"/>
    </source>
</evidence>
<gene>
    <name evidence="3" type="ORF">THAOC_30513</name>
</gene>
<feature type="compositionally biased region" description="Basic and acidic residues" evidence="2">
    <location>
        <begin position="241"/>
        <end position="271"/>
    </location>
</feature>
<feature type="region of interest" description="Disordered" evidence="2">
    <location>
        <begin position="95"/>
        <end position="289"/>
    </location>
</feature>
<dbReference type="PANTHER" id="PTHR24111:SF0">
    <property type="entry name" value="LEUCINE-RICH REPEAT-CONTAINING PROTEIN"/>
    <property type="match status" value="1"/>
</dbReference>
<dbReference type="InterPro" id="IPR032675">
    <property type="entry name" value="LRR_dom_sf"/>
</dbReference>
<sequence length="851" mass="92222">MPLEPVLACHRLLNFHRQRRQPKLREGQRALEESAGLLCWTLASRAEGAWDGMGGHEDVQRPASFQHEWEKRRRHANARRLAPLDLGGAELEITAPWPTSPMGKGSGVSDVAPEPVPSEASGSSGGGAGGPRPSDNAAGGSKVRDAIAKIEGGKGGNSHTDGGSQSVTSEGENLDRQDRVDGGSADSPAGFDGVDQVRVDGGSALSSHHQQARVEQEAGQTADSDVKIGAHEVDNSQSNGDSKRSKLEEKTDPACVDHEEGPRQQVKRKDSNTPSFKRKSSSSSRNNSLQTITINAEDVKLISNPVDAWVHRIRHDDEYLKRGLDFSGRPAGGGGRARVRIGNVGAQRLAAALSHNTRLLHLNLSDCNICYTGGVALARCLYQSNRGGGGGGGIESRTSLRRLDVSHNRVGDVGAMEFGTALRHNMSLRELDLSSNEVHFEGAASLLGGLSENRRLRKLVARDIQQTLSSDEMSKLVKGIGAAVRIVSSGRGESLEVLEMHSTADNDGGHRPDNFEGLGEGQADTLVDLATGPKGKVANLRIRRITLPRTSSEQPTCCGEGVRTLRRLLRFNAFIHPILQLHDIVNSPLAKAEAALRLKVKIPDHLRRDRHSGALLALLPSSSTRPESCSGVEYKLMPSVMSVAGLMYELEVMWNLLRTTSDSVIRLADAQLPPVALHAVELEGGPAVLLLVERHEREALTPPILGRRAEVEVSDVELEGSHVRRRVVPRLVPGYPVEVRLRHREEVVRFVRYVEETVARLEPRVAADGALHPAAPLPFDPIVFDSSTNCRQFRWHFGRDGKGFSPARTSCSDVVTEENSPSLAPGPQVLLRNGEEGLTPPARDVRLRQRQ</sequence>
<comment type="caution">
    <text evidence="3">The sequence shown here is derived from an EMBL/GenBank/DDBJ whole genome shotgun (WGS) entry which is preliminary data.</text>
</comment>
<organism evidence="3 4">
    <name type="scientific">Thalassiosira oceanica</name>
    <name type="common">Marine diatom</name>
    <dbReference type="NCBI Taxonomy" id="159749"/>
    <lineage>
        <taxon>Eukaryota</taxon>
        <taxon>Sar</taxon>
        <taxon>Stramenopiles</taxon>
        <taxon>Ochrophyta</taxon>
        <taxon>Bacillariophyta</taxon>
        <taxon>Coscinodiscophyceae</taxon>
        <taxon>Thalassiosirophycidae</taxon>
        <taxon>Thalassiosirales</taxon>
        <taxon>Thalassiosiraceae</taxon>
        <taxon>Thalassiosira</taxon>
    </lineage>
</organism>
<feature type="region of interest" description="Disordered" evidence="2">
    <location>
        <begin position="815"/>
        <end position="851"/>
    </location>
</feature>
<dbReference type="Pfam" id="PF13516">
    <property type="entry name" value="LRR_6"/>
    <property type="match status" value="3"/>
</dbReference>
<dbReference type="Gene3D" id="3.80.10.10">
    <property type="entry name" value="Ribonuclease Inhibitor"/>
    <property type="match status" value="2"/>
</dbReference>
<protein>
    <submittedName>
        <fullName evidence="3">Uncharacterized protein</fullName>
    </submittedName>
</protein>
<accession>K0RA44</accession>
<dbReference type="eggNOG" id="KOG4308">
    <property type="taxonomic scope" value="Eukaryota"/>
</dbReference>
<evidence type="ECO:0000256" key="1">
    <source>
        <dbReference type="ARBA" id="ARBA00022737"/>
    </source>
</evidence>
<dbReference type="EMBL" id="AGNL01043551">
    <property type="protein sequence ID" value="EJK50503.1"/>
    <property type="molecule type" value="Genomic_DNA"/>
</dbReference>
<dbReference type="PANTHER" id="PTHR24111">
    <property type="entry name" value="LEUCINE-RICH REPEAT-CONTAINING PROTEIN 34"/>
    <property type="match status" value="1"/>
</dbReference>
<evidence type="ECO:0000313" key="3">
    <source>
        <dbReference type="EMBL" id="EJK50503.1"/>
    </source>
</evidence>
<dbReference type="InterPro" id="IPR001611">
    <property type="entry name" value="Leu-rich_rpt"/>
</dbReference>
<feature type="compositionally biased region" description="Polar residues" evidence="2">
    <location>
        <begin position="157"/>
        <end position="171"/>
    </location>
</feature>
<name>K0RA44_THAOC</name>
<dbReference type="InterPro" id="IPR052201">
    <property type="entry name" value="LRR-containing_regulator"/>
</dbReference>
<keyword evidence="4" id="KW-1185">Reference proteome</keyword>
<evidence type="ECO:0000313" key="4">
    <source>
        <dbReference type="Proteomes" id="UP000266841"/>
    </source>
</evidence>
<dbReference type="AlphaFoldDB" id="K0RA44"/>
<reference evidence="3 4" key="1">
    <citation type="journal article" date="2012" name="Genome Biol.">
        <title>Genome and low-iron response of an oceanic diatom adapted to chronic iron limitation.</title>
        <authorList>
            <person name="Lommer M."/>
            <person name="Specht M."/>
            <person name="Roy A.S."/>
            <person name="Kraemer L."/>
            <person name="Andreson R."/>
            <person name="Gutowska M.A."/>
            <person name="Wolf J."/>
            <person name="Bergner S.V."/>
            <person name="Schilhabel M.B."/>
            <person name="Klostermeier U.C."/>
            <person name="Beiko R.G."/>
            <person name="Rosenstiel P."/>
            <person name="Hippler M."/>
            <person name="Laroche J."/>
        </authorList>
    </citation>
    <scope>NUCLEOTIDE SEQUENCE [LARGE SCALE GENOMIC DNA]</scope>
    <source>
        <strain evidence="3 4">CCMP1005</strain>
    </source>
</reference>
<proteinExistence type="predicted"/>
<feature type="compositionally biased region" description="Basic and acidic residues" evidence="2">
    <location>
        <begin position="142"/>
        <end position="152"/>
    </location>
</feature>
<dbReference type="Proteomes" id="UP000266841">
    <property type="component" value="Unassembled WGS sequence"/>
</dbReference>
<dbReference type="SUPFAM" id="SSF52047">
    <property type="entry name" value="RNI-like"/>
    <property type="match status" value="1"/>
</dbReference>
<feature type="compositionally biased region" description="Basic and acidic residues" evidence="2">
    <location>
        <begin position="224"/>
        <end position="234"/>
    </location>
</feature>